<proteinExistence type="predicted"/>
<evidence type="ECO:0000256" key="1">
    <source>
        <dbReference type="SAM" id="MobiDB-lite"/>
    </source>
</evidence>
<sequence length="266" mass="28274">MSMGYCGKVDAGWHMFKYIYKGHDRISFSIETTSTEVEVNEICQFRDARCKGNVTRKEQRGVDGGHYSSTLGLPAFYGAHEDEGPSGEEGWPLAPGGSERLTHRGTGGGWRRTRLDAASALSSYMATAAAAAVALLASRVSNNRTRRHTGHWGPMNGDGGGRSMHGDGAGSRLSLESRTTGGGGARGWNLEVASGVRVLTGLWRVGVGQNFGFAAAFALSRVAVPRIPRPNLVELLAAPTPRSPRSGGASTRNGKVMCLYKTCTSQ</sequence>
<reference evidence="2 3" key="1">
    <citation type="journal article" date="2005" name="PLoS Biol.">
        <title>The genomes of Oryza sativa: a history of duplications.</title>
        <authorList>
            <person name="Yu J."/>
            <person name="Wang J."/>
            <person name="Lin W."/>
            <person name="Li S."/>
            <person name="Li H."/>
            <person name="Zhou J."/>
            <person name="Ni P."/>
            <person name="Dong W."/>
            <person name="Hu S."/>
            <person name="Zeng C."/>
            <person name="Zhang J."/>
            <person name="Zhang Y."/>
            <person name="Li R."/>
            <person name="Xu Z."/>
            <person name="Li S."/>
            <person name="Li X."/>
            <person name="Zheng H."/>
            <person name="Cong L."/>
            <person name="Lin L."/>
            <person name="Yin J."/>
            <person name="Geng J."/>
            <person name="Li G."/>
            <person name="Shi J."/>
            <person name="Liu J."/>
            <person name="Lv H."/>
            <person name="Li J."/>
            <person name="Wang J."/>
            <person name="Deng Y."/>
            <person name="Ran L."/>
            <person name="Shi X."/>
            <person name="Wang X."/>
            <person name="Wu Q."/>
            <person name="Li C."/>
            <person name="Ren X."/>
            <person name="Wang J."/>
            <person name="Wang X."/>
            <person name="Li D."/>
            <person name="Liu D."/>
            <person name="Zhang X."/>
            <person name="Ji Z."/>
            <person name="Zhao W."/>
            <person name="Sun Y."/>
            <person name="Zhang Z."/>
            <person name="Bao J."/>
            <person name="Han Y."/>
            <person name="Dong L."/>
            <person name="Ji J."/>
            <person name="Chen P."/>
            <person name="Wu S."/>
            <person name="Liu J."/>
            <person name="Xiao Y."/>
            <person name="Bu D."/>
            <person name="Tan J."/>
            <person name="Yang L."/>
            <person name="Ye C."/>
            <person name="Zhang J."/>
            <person name="Xu J."/>
            <person name="Zhou Y."/>
            <person name="Yu Y."/>
            <person name="Zhang B."/>
            <person name="Zhuang S."/>
            <person name="Wei H."/>
            <person name="Liu B."/>
            <person name="Lei M."/>
            <person name="Yu H."/>
            <person name="Li Y."/>
            <person name="Xu H."/>
            <person name="Wei S."/>
            <person name="He X."/>
            <person name="Fang L."/>
            <person name="Zhang Z."/>
            <person name="Zhang Y."/>
            <person name="Huang X."/>
            <person name="Su Z."/>
            <person name="Tong W."/>
            <person name="Li J."/>
            <person name="Tong Z."/>
            <person name="Li S."/>
            <person name="Ye J."/>
            <person name="Wang L."/>
            <person name="Fang L."/>
            <person name="Lei T."/>
            <person name="Chen C."/>
            <person name="Chen H."/>
            <person name="Xu Z."/>
            <person name="Li H."/>
            <person name="Huang H."/>
            <person name="Zhang F."/>
            <person name="Xu H."/>
            <person name="Li N."/>
            <person name="Zhao C."/>
            <person name="Li S."/>
            <person name="Dong L."/>
            <person name="Huang Y."/>
            <person name="Li L."/>
            <person name="Xi Y."/>
            <person name="Qi Q."/>
            <person name="Li W."/>
            <person name="Zhang B."/>
            <person name="Hu W."/>
            <person name="Zhang Y."/>
            <person name="Tian X."/>
            <person name="Jiao Y."/>
            <person name="Liang X."/>
            <person name="Jin J."/>
            <person name="Gao L."/>
            <person name="Zheng W."/>
            <person name="Hao B."/>
            <person name="Liu S."/>
            <person name="Wang W."/>
            <person name="Yuan L."/>
            <person name="Cao M."/>
            <person name="McDermott J."/>
            <person name="Samudrala R."/>
            <person name="Wang J."/>
            <person name="Wong G.K."/>
            <person name="Yang H."/>
        </authorList>
    </citation>
    <scope>NUCLEOTIDE SEQUENCE [LARGE SCALE GENOMIC DNA]</scope>
    <source>
        <strain evidence="3">cv. 93-11</strain>
    </source>
</reference>
<organism evidence="2 3">
    <name type="scientific">Oryza sativa subsp. indica</name>
    <name type="common">Rice</name>
    <dbReference type="NCBI Taxonomy" id="39946"/>
    <lineage>
        <taxon>Eukaryota</taxon>
        <taxon>Viridiplantae</taxon>
        <taxon>Streptophyta</taxon>
        <taxon>Embryophyta</taxon>
        <taxon>Tracheophyta</taxon>
        <taxon>Spermatophyta</taxon>
        <taxon>Magnoliopsida</taxon>
        <taxon>Liliopsida</taxon>
        <taxon>Poales</taxon>
        <taxon>Poaceae</taxon>
        <taxon>BOP clade</taxon>
        <taxon>Oryzoideae</taxon>
        <taxon>Oryzeae</taxon>
        <taxon>Oryzinae</taxon>
        <taxon>Oryza</taxon>
        <taxon>Oryza sativa</taxon>
    </lineage>
</organism>
<evidence type="ECO:0000313" key="3">
    <source>
        <dbReference type="Proteomes" id="UP000007015"/>
    </source>
</evidence>
<dbReference type="AlphaFoldDB" id="B8BJT7"/>
<keyword evidence="3" id="KW-1185">Reference proteome</keyword>
<dbReference type="EMBL" id="CM000136">
    <property type="protein sequence ID" value="EEC67923.1"/>
    <property type="molecule type" value="Genomic_DNA"/>
</dbReference>
<name>B8BJT7_ORYSI</name>
<dbReference type="Gramene" id="BGIOSGA035052-TA">
    <property type="protein sequence ID" value="BGIOSGA035052-PA"/>
    <property type="gene ID" value="BGIOSGA035052"/>
</dbReference>
<accession>B8BJT7</accession>
<feature type="compositionally biased region" description="Gly residues" evidence="1">
    <location>
        <begin position="156"/>
        <end position="169"/>
    </location>
</feature>
<dbReference type="Proteomes" id="UP000007015">
    <property type="component" value="Chromosome 11"/>
</dbReference>
<protein>
    <submittedName>
        <fullName evidence="2">Uncharacterized protein</fullName>
    </submittedName>
</protein>
<gene>
    <name evidence="2" type="ORF">OsI_35627</name>
</gene>
<evidence type="ECO:0000313" key="2">
    <source>
        <dbReference type="EMBL" id="EEC67923.1"/>
    </source>
</evidence>
<dbReference type="HOGENOM" id="CLU_1047282_0_0_1"/>
<feature type="region of interest" description="Disordered" evidence="1">
    <location>
        <begin position="145"/>
        <end position="180"/>
    </location>
</feature>